<feature type="binding site" evidence="9">
    <location>
        <position position="63"/>
    </location>
    <ligand>
        <name>substrate</name>
    </ligand>
</feature>
<sequence length="266" mass="28172">MEIIVLKVGGSILKKLPTAFFETVVQLKRSGKIHPVIVHGGGPEINQALTKMNVKSEFVNGLRVTTKEVLEVVEHILSGSVNKQIVSKLQQSGGTGIGLSGVDAALLKVIPKDSSGKLGYVGEVKEVNEDWLKLIIENGGIPVVSPIGIHESGQHYNINGDTAAAAVAESLQAKLALISDIPGVLEEIQGEKVLLRQLTKKEIEAKISAGIIYGGMIPKVYSALKALNGGVKESVILNGLTPEDLKSYIAGKRVGTKIVIGEVQHV</sequence>
<dbReference type="InterPro" id="IPR001048">
    <property type="entry name" value="Asp/Glu/Uridylate_kinase"/>
</dbReference>
<dbReference type="CDD" id="cd04238">
    <property type="entry name" value="AAK_NAGK-like"/>
    <property type="match status" value="1"/>
</dbReference>
<reference evidence="11" key="1">
    <citation type="journal article" date="2014" name="Int. J. Syst. Evol. Microbiol.">
        <title>Complete genome sequence of Corynebacterium casei LMG S-19264T (=DSM 44701T), isolated from a smear-ripened cheese.</title>
        <authorList>
            <consortium name="US DOE Joint Genome Institute (JGI-PGF)"/>
            <person name="Walter F."/>
            <person name="Albersmeier A."/>
            <person name="Kalinowski J."/>
            <person name="Ruckert C."/>
        </authorList>
    </citation>
    <scope>NUCLEOTIDE SEQUENCE</scope>
    <source>
        <strain evidence="11">JCM 17251</strain>
    </source>
</reference>
<feature type="binding site" evidence="9">
    <location>
        <begin position="41"/>
        <end position="42"/>
    </location>
    <ligand>
        <name>substrate</name>
    </ligand>
</feature>
<dbReference type="Gene3D" id="3.40.1160.10">
    <property type="entry name" value="Acetylglutamate kinase-like"/>
    <property type="match status" value="1"/>
</dbReference>
<dbReference type="FunFam" id="3.40.1160.10:FF:000004">
    <property type="entry name" value="Acetylglutamate kinase"/>
    <property type="match status" value="1"/>
</dbReference>
<dbReference type="EMBL" id="BMOS01000052">
    <property type="protein sequence ID" value="GGN67015.1"/>
    <property type="molecule type" value="Genomic_DNA"/>
</dbReference>
<keyword evidence="4 9" id="KW-0808">Transferase</keyword>
<keyword evidence="3 9" id="KW-0028">Amino-acid biosynthesis</keyword>
<accession>A0A917Y5A5</accession>
<dbReference type="GO" id="GO:0005524">
    <property type="term" value="F:ATP binding"/>
    <property type="evidence" value="ECO:0007669"/>
    <property type="project" value="UniProtKB-UniRule"/>
</dbReference>
<evidence type="ECO:0000256" key="2">
    <source>
        <dbReference type="ARBA" id="ARBA00022571"/>
    </source>
</evidence>
<dbReference type="NCBIfam" id="TIGR00761">
    <property type="entry name" value="argB"/>
    <property type="match status" value="1"/>
</dbReference>
<keyword evidence="7 9" id="KW-0067">ATP-binding</keyword>
<dbReference type="Pfam" id="PF00696">
    <property type="entry name" value="AA_kinase"/>
    <property type="match status" value="1"/>
</dbReference>
<evidence type="ECO:0000256" key="4">
    <source>
        <dbReference type="ARBA" id="ARBA00022679"/>
    </source>
</evidence>
<evidence type="ECO:0000313" key="11">
    <source>
        <dbReference type="EMBL" id="GGN67015.1"/>
    </source>
</evidence>
<dbReference type="GO" id="GO:0005737">
    <property type="term" value="C:cytoplasm"/>
    <property type="evidence" value="ECO:0007669"/>
    <property type="project" value="UniProtKB-SubCell"/>
</dbReference>
<dbReference type="PANTHER" id="PTHR23342">
    <property type="entry name" value="N-ACETYLGLUTAMATE SYNTHASE"/>
    <property type="match status" value="1"/>
</dbReference>
<keyword evidence="9" id="KW-0963">Cytoplasm</keyword>
<evidence type="ECO:0000256" key="6">
    <source>
        <dbReference type="ARBA" id="ARBA00022777"/>
    </source>
</evidence>
<name>A0A917Y5A5_9BACI</name>
<comment type="subcellular location">
    <subcellularLocation>
        <location evidence="9">Cytoplasm</location>
    </subcellularLocation>
</comment>
<keyword evidence="2 9" id="KW-0055">Arginine biosynthesis</keyword>
<evidence type="ECO:0000256" key="8">
    <source>
        <dbReference type="ARBA" id="ARBA00048141"/>
    </source>
</evidence>
<dbReference type="EC" id="2.7.2.8" evidence="9"/>
<dbReference type="InterPro" id="IPR036393">
    <property type="entry name" value="AceGlu_kinase-like_sf"/>
</dbReference>
<proteinExistence type="inferred from homology"/>
<comment type="caution">
    <text evidence="11">The sequence shown here is derived from an EMBL/GenBank/DDBJ whole genome shotgun (WGS) entry which is preliminary data.</text>
</comment>
<dbReference type="GO" id="GO:0042450">
    <property type="term" value="P:L-arginine biosynthetic process via ornithine"/>
    <property type="evidence" value="ECO:0007669"/>
    <property type="project" value="UniProtKB-UniRule"/>
</dbReference>
<feature type="domain" description="Aspartate/glutamate/uridylate kinase" evidence="10">
    <location>
        <begin position="3"/>
        <end position="238"/>
    </location>
</feature>
<feature type="site" description="Transition state stabilizer" evidence="9">
    <location>
        <position position="7"/>
    </location>
</feature>
<feature type="binding site" evidence="9">
    <location>
        <position position="157"/>
    </location>
    <ligand>
        <name>substrate</name>
    </ligand>
</feature>
<dbReference type="SUPFAM" id="SSF53633">
    <property type="entry name" value="Carbamate kinase-like"/>
    <property type="match status" value="1"/>
</dbReference>
<evidence type="ECO:0000256" key="7">
    <source>
        <dbReference type="ARBA" id="ARBA00022840"/>
    </source>
</evidence>
<evidence type="ECO:0000256" key="3">
    <source>
        <dbReference type="ARBA" id="ARBA00022605"/>
    </source>
</evidence>
<dbReference type="PIRSF" id="PIRSF000728">
    <property type="entry name" value="NAGK"/>
    <property type="match status" value="1"/>
</dbReference>
<dbReference type="InterPro" id="IPR037528">
    <property type="entry name" value="ArgB"/>
</dbReference>
<reference evidence="11" key="2">
    <citation type="submission" date="2020-09" db="EMBL/GenBank/DDBJ databases">
        <authorList>
            <person name="Sun Q."/>
            <person name="Ohkuma M."/>
        </authorList>
    </citation>
    <scope>NUCLEOTIDE SEQUENCE</scope>
    <source>
        <strain evidence="11">JCM 17251</strain>
    </source>
</reference>
<dbReference type="AlphaFoldDB" id="A0A917Y5A5"/>
<feature type="site" description="Transition state stabilizer" evidence="9">
    <location>
        <position position="219"/>
    </location>
</feature>
<dbReference type="HAMAP" id="MF_00082">
    <property type="entry name" value="ArgB"/>
    <property type="match status" value="1"/>
</dbReference>
<gene>
    <name evidence="9" type="primary">argB</name>
    <name evidence="11" type="ORF">GCM10007971_37540</name>
</gene>
<dbReference type="Proteomes" id="UP000624041">
    <property type="component" value="Unassembled WGS sequence"/>
</dbReference>
<comment type="similarity">
    <text evidence="9">Belongs to the acetylglutamate kinase family. ArgB subfamily.</text>
</comment>
<evidence type="ECO:0000313" key="12">
    <source>
        <dbReference type="Proteomes" id="UP000624041"/>
    </source>
</evidence>
<evidence type="ECO:0000256" key="9">
    <source>
        <dbReference type="HAMAP-Rule" id="MF_00082"/>
    </source>
</evidence>
<comment type="pathway">
    <text evidence="1 9">Amino-acid biosynthesis; L-arginine biosynthesis; N(2)-acetyl-L-ornithine from L-glutamate: step 2/4.</text>
</comment>
<comment type="catalytic activity">
    <reaction evidence="8 9">
        <text>N-acetyl-L-glutamate + ATP = N-acetyl-L-glutamyl 5-phosphate + ADP</text>
        <dbReference type="Rhea" id="RHEA:14629"/>
        <dbReference type="ChEBI" id="CHEBI:30616"/>
        <dbReference type="ChEBI" id="CHEBI:44337"/>
        <dbReference type="ChEBI" id="CHEBI:57936"/>
        <dbReference type="ChEBI" id="CHEBI:456216"/>
        <dbReference type="EC" id="2.7.2.8"/>
    </reaction>
</comment>
<keyword evidence="5 9" id="KW-0547">Nucleotide-binding</keyword>
<dbReference type="GO" id="GO:0003991">
    <property type="term" value="F:acetylglutamate kinase activity"/>
    <property type="evidence" value="ECO:0007669"/>
    <property type="project" value="UniProtKB-UniRule"/>
</dbReference>
<evidence type="ECO:0000259" key="10">
    <source>
        <dbReference type="Pfam" id="PF00696"/>
    </source>
</evidence>
<organism evidence="11 12">
    <name type="scientific">Oceanobacillus indicireducens</name>
    <dbReference type="NCBI Taxonomy" id="1004261"/>
    <lineage>
        <taxon>Bacteria</taxon>
        <taxon>Bacillati</taxon>
        <taxon>Bacillota</taxon>
        <taxon>Bacilli</taxon>
        <taxon>Bacillales</taxon>
        <taxon>Bacillaceae</taxon>
        <taxon>Oceanobacillus</taxon>
    </lineage>
</organism>
<dbReference type="PANTHER" id="PTHR23342:SF0">
    <property type="entry name" value="N-ACETYLGLUTAMATE SYNTHASE, MITOCHONDRIAL"/>
    <property type="match status" value="1"/>
</dbReference>
<evidence type="ECO:0000256" key="1">
    <source>
        <dbReference type="ARBA" id="ARBA00004828"/>
    </source>
</evidence>
<evidence type="ECO:0000256" key="5">
    <source>
        <dbReference type="ARBA" id="ARBA00022741"/>
    </source>
</evidence>
<dbReference type="RefSeq" id="WP_156854707.1">
    <property type="nucleotide sequence ID" value="NZ_BMOS01000052.1"/>
</dbReference>
<dbReference type="InterPro" id="IPR004662">
    <property type="entry name" value="AcgluKinase_fam"/>
</dbReference>
<keyword evidence="6 9" id="KW-0418">Kinase</keyword>
<protein>
    <recommendedName>
        <fullName evidence="9">Acetylglutamate kinase</fullName>
        <ecNumber evidence="9">2.7.2.8</ecNumber>
    </recommendedName>
    <alternativeName>
        <fullName evidence="9">N-acetyl-L-glutamate 5-phosphotransferase</fullName>
    </alternativeName>
    <alternativeName>
        <fullName evidence="9">NAG kinase</fullName>
        <shortName evidence="9">NAGK</shortName>
    </alternativeName>
</protein>
<comment type="function">
    <text evidence="9">Catalyzes the ATP-dependent phosphorylation of N-acetyl-L-glutamate.</text>
</comment>
<keyword evidence="12" id="KW-1185">Reference proteome</keyword>